<dbReference type="Proteomes" id="UP000291343">
    <property type="component" value="Unassembled WGS sequence"/>
</dbReference>
<dbReference type="EMBL" id="QKKF02016051">
    <property type="protein sequence ID" value="RZF41890.1"/>
    <property type="molecule type" value="Genomic_DNA"/>
</dbReference>
<keyword evidence="2" id="KW-1185">Reference proteome</keyword>
<protein>
    <submittedName>
        <fullName evidence="1">Uncharacterized protein</fullName>
    </submittedName>
</protein>
<name>A0A482X8S9_LAOST</name>
<evidence type="ECO:0000313" key="2">
    <source>
        <dbReference type="Proteomes" id="UP000291343"/>
    </source>
</evidence>
<organism evidence="1 2">
    <name type="scientific">Laodelphax striatellus</name>
    <name type="common">Small brown planthopper</name>
    <name type="synonym">Delphax striatella</name>
    <dbReference type="NCBI Taxonomy" id="195883"/>
    <lineage>
        <taxon>Eukaryota</taxon>
        <taxon>Metazoa</taxon>
        <taxon>Ecdysozoa</taxon>
        <taxon>Arthropoda</taxon>
        <taxon>Hexapoda</taxon>
        <taxon>Insecta</taxon>
        <taxon>Pterygota</taxon>
        <taxon>Neoptera</taxon>
        <taxon>Paraneoptera</taxon>
        <taxon>Hemiptera</taxon>
        <taxon>Auchenorrhyncha</taxon>
        <taxon>Fulgoroidea</taxon>
        <taxon>Delphacidae</taxon>
        <taxon>Criomorphinae</taxon>
        <taxon>Laodelphax</taxon>
    </lineage>
</organism>
<reference evidence="1 2" key="1">
    <citation type="journal article" date="2017" name="Gigascience">
        <title>Genome sequence of the small brown planthopper, Laodelphax striatellus.</title>
        <authorList>
            <person name="Zhu J."/>
            <person name="Jiang F."/>
            <person name="Wang X."/>
            <person name="Yang P."/>
            <person name="Bao Y."/>
            <person name="Zhao W."/>
            <person name="Wang W."/>
            <person name="Lu H."/>
            <person name="Wang Q."/>
            <person name="Cui N."/>
            <person name="Li J."/>
            <person name="Chen X."/>
            <person name="Luo L."/>
            <person name="Yu J."/>
            <person name="Kang L."/>
            <person name="Cui F."/>
        </authorList>
    </citation>
    <scope>NUCLEOTIDE SEQUENCE [LARGE SCALE GENOMIC DNA]</scope>
    <source>
        <strain evidence="1">Lst14</strain>
    </source>
</reference>
<proteinExistence type="predicted"/>
<gene>
    <name evidence="1" type="ORF">LSTR_LSTR005658</name>
</gene>
<dbReference type="AlphaFoldDB" id="A0A482X8S9"/>
<accession>A0A482X8S9</accession>
<dbReference type="InParanoid" id="A0A482X8S9"/>
<evidence type="ECO:0000313" key="1">
    <source>
        <dbReference type="EMBL" id="RZF41890.1"/>
    </source>
</evidence>
<comment type="caution">
    <text evidence="1">The sequence shown here is derived from an EMBL/GenBank/DDBJ whole genome shotgun (WGS) entry which is preliminary data.</text>
</comment>
<sequence length="124" mass="14315">MEYKGASRGRDNTIQANNLDWTTMQLNQALLIGPHFNIATRGCGVSSSQNNVTENSAATRFSSVRRGSFAEELVEKCTGKEKREREEVFQRSDLWKSGDFRFLEMEKLEDRMKCGLWNRREVCE</sequence>